<dbReference type="OrthoDB" id="5843984at2"/>
<feature type="transmembrane region" description="Helical" evidence="9">
    <location>
        <begin position="35"/>
        <end position="55"/>
    </location>
</feature>
<dbReference type="Pfam" id="PF02378">
    <property type="entry name" value="PTS_EIIC"/>
    <property type="match status" value="1"/>
</dbReference>
<feature type="domain" description="PTS EIIC type-3" evidence="10">
    <location>
        <begin position="8"/>
        <end position="390"/>
    </location>
</feature>
<evidence type="ECO:0000256" key="7">
    <source>
        <dbReference type="ARBA" id="ARBA00023136"/>
    </source>
</evidence>
<gene>
    <name evidence="11" type="ORF">BTJ39_13230</name>
</gene>
<dbReference type="GO" id="GO:0009401">
    <property type="term" value="P:phosphoenolpyruvate-dependent sugar phosphotransferase system"/>
    <property type="evidence" value="ECO:0007669"/>
    <property type="project" value="InterPro"/>
</dbReference>
<name>A0A1S8YL68_9GAMM</name>
<sequence length="410" mass="45321">MQKFVEWMEIHFAPPMNKINRNVWVLTLKDSIMQVLPMILVGSLVTVLSIIKNFIPQFPDLSTLSSYTMGLLSVFIAWLIPFNFMEKKKINRMRLIAGMSGVSLFMVIVKLQEITLVQFKYFGAGGMFVAIVAGIYVAFIMGIAGKYSFFKENSAIPDFVRVWFDAIIPILVVTASGWLAVYILRLDLYQILINIFMPITSFAQTLPGFLLISFLMVFLYSMGISGWVLFPITKPIFLAGITANMAAVAAGGVAANIVTAEVIYSGWIAIGGVGATLPLVIMLLRSKSKRLKALGSASLVPGIFNINEPVIFGAVAWNPVLMIPMWLQGIILPLITWLVLKAGVVNIPASVFDMWYCPFPISTWIVSQDLSGLILFAALASVSVLIWYPFFSIYQKQQLAEEAAQVNASN</sequence>
<dbReference type="PIRSF" id="PIRSF006351">
    <property type="entry name" value="PTS_EIIC-Cellobiose"/>
    <property type="match status" value="1"/>
</dbReference>
<evidence type="ECO:0000313" key="11">
    <source>
        <dbReference type="EMBL" id="OON39607.1"/>
    </source>
</evidence>
<evidence type="ECO:0000256" key="9">
    <source>
        <dbReference type="SAM" id="Phobius"/>
    </source>
</evidence>
<dbReference type="EMBL" id="MRUL01000008">
    <property type="protein sequence ID" value="OON39607.1"/>
    <property type="molecule type" value="Genomic_DNA"/>
</dbReference>
<accession>A0A1S8YL68</accession>
<feature type="transmembrane region" description="Helical" evidence="9">
    <location>
        <begin position="121"/>
        <end position="141"/>
    </location>
</feature>
<keyword evidence="6 9" id="KW-1133">Transmembrane helix</keyword>
<protein>
    <recommendedName>
        <fullName evidence="8">Permease IIC component</fullName>
    </recommendedName>
</protein>
<keyword evidence="5 9" id="KW-0812">Transmembrane</keyword>
<keyword evidence="7 8" id="KW-0472">Membrane</keyword>
<feature type="transmembrane region" description="Helical" evidence="9">
    <location>
        <begin position="61"/>
        <end position="80"/>
    </location>
</feature>
<evidence type="ECO:0000256" key="6">
    <source>
        <dbReference type="ARBA" id="ARBA00022989"/>
    </source>
</evidence>
<feature type="transmembrane region" description="Helical" evidence="9">
    <location>
        <begin position="372"/>
        <end position="391"/>
    </location>
</feature>
<evidence type="ECO:0000256" key="8">
    <source>
        <dbReference type="PIRNR" id="PIRNR006351"/>
    </source>
</evidence>
<feature type="transmembrane region" description="Helical" evidence="9">
    <location>
        <begin position="264"/>
        <end position="284"/>
    </location>
</feature>
<dbReference type="GO" id="GO:0005886">
    <property type="term" value="C:plasma membrane"/>
    <property type="evidence" value="ECO:0007669"/>
    <property type="project" value="UniProtKB-SubCell"/>
</dbReference>
<comment type="function">
    <text evidence="8">The phosphoenolpyruvate-dependent sugar phosphotransferase system (PTS), a major carbohydrate active -transport system, catalyzes the phosphorylation of incoming sugar substrates concomitant with their translocation across the cell membrane.</text>
</comment>
<dbReference type="PROSITE" id="PS51105">
    <property type="entry name" value="PTS_EIIC_TYPE_3"/>
    <property type="match status" value="1"/>
</dbReference>
<reference evidence="11 12" key="1">
    <citation type="submission" date="2016-12" db="EMBL/GenBank/DDBJ databases">
        <title>Izhakiella australiana sp. nov. of genus Izhakiella isolated from Australian desert.</title>
        <authorList>
            <person name="Ji M."/>
        </authorList>
    </citation>
    <scope>NUCLEOTIDE SEQUENCE [LARGE SCALE GENOMIC DNA]</scope>
    <source>
        <strain evidence="11 12">D4N98</strain>
    </source>
</reference>
<dbReference type="InterPro" id="IPR004501">
    <property type="entry name" value="PTS_EIIC_3"/>
</dbReference>
<dbReference type="PANTHER" id="PTHR33989">
    <property type="match status" value="1"/>
</dbReference>
<dbReference type="InterPro" id="IPR004796">
    <property type="entry name" value="PTS_IIC_cello"/>
</dbReference>
<keyword evidence="4 8" id="KW-0762">Sugar transport</keyword>
<dbReference type="STRING" id="1926881.BTJ39_13230"/>
<feature type="transmembrane region" description="Helical" evidence="9">
    <location>
        <begin position="236"/>
        <end position="258"/>
    </location>
</feature>
<keyword evidence="12" id="KW-1185">Reference proteome</keyword>
<evidence type="ECO:0000256" key="4">
    <source>
        <dbReference type="ARBA" id="ARBA00022597"/>
    </source>
</evidence>
<dbReference type="AlphaFoldDB" id="A0A1S8YL68"/>
<feature type="transmembrane region" description="Helical" evidence="9">
    <location>
        <begin position="204"/>
        <end position="229"/>
    </location>
</feature>
<keyword evidence="2 8" id="KW-0813">Transport</keyword>
<evidence type="ECO:0000256" key="2">
    <source>
        <dbReference type="ARBA" id="ARBA00022448"/>
    </source>
</evidence>
<keyword evidence="3 8" id="KW-1003">Cell membrane</keyword>
<dbReference type="PANTHER" id="PTHR33989:SF4">
    <property type="entry name" value="PTS SYSTEM N,N'-DIACETYLCHITOBIOSE-SPECIFIC EIIC COMPONENT"/>
    <property type="match status" value="1"/>
</dbReference>
<dbReference type="InterPro" id="IPR003352">
    <property type="entry name" value="PTS_EIIC"/>
</dbReference>
<dbReference type="Proteomes" id="UP000190667">
    <property type="component" value="Unassembled WGS sequence"/>
</dbReference>
<feature type="transmembrane region" description="Helical" evidence="9">
    <location>
        <begin position="162"/>
        <end position="184"/>
    </location>
</feature>
<evidence type="ECO:0000256" key="5">
    <source>
        <dbReference type="ARBA" id="ARBA00022692"/>
    </source>
</evidence>
<dbReference type="RefSeq" id="WP_078003173.1">
    <property type="nucleotide sequence ID" value="NZ_MRUL01000008.1"/>
</dbReference>
<dbReference type="GO" id="GO:1902815">
    <property type="term" value="P:N,N'-diacetylchitobiose import"/>
    <property type="evidence" value="ECO:0007669"/>
    <property type="project" value="TreeGrafter"/>
</dbReference>
<dbReference type="InterPro" id="IPR051088">
    <property type="entry name" value="PTS_Sugar-EIIC/EIIB"/>
</dbReference>
<dbReference type="GO" id="GO:0008982">
    <property type="term" value="F:protein-N(PI)-phosphohistidine-sugar phosphotransferase activity"/>
    <property type="evidence" value="ECO:0007669"/>
    <property type="project" value="UniProtKB-UniRule"/>
</dbReference>
<proteinExistence type="predicted"/>
<evidence type="ECO:0000313" key="12">
    <source>
        <dbReference type="Proteomes" id="UP000190667"/>
    </source>
</evidence>
<evidence type="ECO:0000259" key="10">
    <source>
        <dbReference type="PROSITE" id="PS51105"/>
    </source>
</evidence>
<keyword evidence="11" id="KW-0808">Transferase</keyword>
<organism evidence="11 12">
    <name type="scientific">Izhakiella australiensis</name>
    <dbReference type="NCBI Taxonomy" id="1926881"/>
    <lineage>
        <taxon>Bacteria</taxon>
        <taxon>Pseudomonadati</taxon>
        <taxon>Pseudomonadota</taxon>
        <taxon>Gammaproteobacteria</taxon>
        <taxon>Enterobacterales</taxon>
        <taxon>Erwiniaceae</taxon>
        <taxon>Izhakiella</taxon>
    </lineage>
</organism>
<comment type="subcellular location">
    <subcellularLocation>
        <location evidence="1">Cell membrane</location>
        <topology evidence="1">Multi-pass membrane protein</topology>
    </subcellularLocation>
</comment>
<comment type="caution">
    <text evidence="11">The sequence shown here is derived from an EMBL/GenBank/DDBJ whole genome shotgun (WGS) entry which is preliminary data.</text>
</comment>
<evidence type="ECO:0000256" key="1">
    <source>
        <dbReference type="ARBA" id="ARBA00004651"/>
    </source>
</evidence>
<evidence type="ECO:0000256" key="3">
    <source>
        <dbReference type="ARBA" id="ARBA00022475"/>
    </source>
</evidence>
<feature type="transmembrane region" description="Helical" evidence="9">
    <location>
        <begin position="92"/>
        <end position="109"/>
    </location>
</feature>